<protein>
    <submittedName>
        <fullName evidence="9">Polysaccharide biosynthesis tyrosine autokinase</fullName>
    </submittedName>
</protein>
<keyword evidence="3" id="KW-0418">Kinase</keyword>
<evidence type="ECO:0000256" key="4">
    <source>
        <dbReference type="ARBA" id="ARBA00022840"/>
    </source>
</evidence>
<evidence type="ECO:0000313" key="9">
    <source>
        <dbReference type="EMBL" id="MFD2158956.1"/>
    </source>
</evidence>
<dbReference type="PANTHER" id="PTHR32309">
    <property type="entry name" value="TYROSINE-PROTEIN KINASE"/>
    <property type="match status" value="1"/>
</dbReference>
<keyword evidence="10" id="KW-1185">Reference proteome</keyword>
<keyword evidence="7" id="KW-1133">Transmembrane helix</keyword>
<feature type="domain" description="AAA" evidence="8">
    <location>
        <begin position="479"/>
        <end position="620"/>
    </location>
</feature>
<proteinExistence type="predicted"/>
<evidence type="ECO:0000256" key="6">
    <source>
        <dbReference type="SAM" id="Coils"/>
    </source>
</evidence>
<gene>
    <name evidence="9" type="ORF">ACFSW8_08610</name>
</gene>
<dbReference type="RefSeq" id="WP_377087263.1">
    <property type="nucleotide sequence ID" value="NZ_JBHSJL010000014.1"/>
</dbReference>
<keyword evidence="5" id="KW-0829">Tyrosine-protein kinase</keyword>
<dbReference type="NCBIfam" id="TIGR01007">
    <property type="entry name" value="eps_fam"/>
    <property type="match status" value="1"/>
</dbReference>
<keyword evidence="7" id="KW-0472">Membrane</keyword>
<dbReference type="InterPro" id="IPR025669">
    <property type="entry name" value="AAA_dom"/>
</dbReference>
<dbReference type="SUPFAM" id="SSF52540">
    <property type="entry name" value="P-loop containing nucleoside triphosphate hydrolases"/>
    <property type="match status" value="1"/>
</dbReference>
<dbReference type="PANTHER" id="PTHR32309:SF31">
    <property type="entry name" value="CAPSULAR EXOPOLYSACCHARIDE FAMILY"/>
    <property type="match status" value="1"/>
</dbReference>
<evidence type="ECO:0000256" key="2">
    <source>
        <dbReference type="ARBA" id="ARBA00022741"/>
    </source>
</evidence>
<keyword evidence="7" id="KW-0812">Transmembrane</keyword>
<evidence type="ECO:0000256" key="5">
    <source>
        <dbReference type="ARBA" id="ARBA00023137"/>
    </source>
</evidence>
<comment type="caution">
    <text evidence="9">The sequence shown here is derived from an EMBL/GenBank/DDBJ whole genome shotgun (WGS) entry which is preliminary data.</text>
</comment>
<dbReference type="Gene3D" id="3.40.50.300">
    <property type="entry name" value="P-loop containing nucleotide triphosphate hydrolases"/>
    <property type="match status" value="1"/>
</dbReference>
<evidence type="ECO:0000259" key="8">
    <source>
        <dbReference type="Pfam" id="PF13614"/>
    </source>
</evidence>
<sequence>MPADPFADDDFFSQNEELPVNSRVGMSNVRQALGRWWVMLIFGVLGYCGALYYMSIIPTSTEAVAVLEIEAKQDQLIGAEFQSDQLGLEMAMATVVNKLVSPSLLTEVAQSPEVEALQNFLPPKLSYKPRYMREEAELAFQPASEVEISERVRSIADWLDIEMRAGTALLDVKVRHADPEAARTIADTLLRVFVEKEEAQLATGSSDAYKILQGEAEEAKEKLESAETSVQVYVSALRLNEQLQEKRAEVITLRQRYKSKHPRRIQEEALYADLLDRFSREIKRSAAVKSEQAYWLEYRDQLAALEEVARKGEGEEAELAADEWLAIAQNALSSRASLLQKNVAQSGEMYANIVQRMTEIDVSDDKSLTKLKIVEPAFIGTAMESIRLQYLAIGSVVGIACGFGIAFLLSVIDYKIYDVRSAEETTGLTCMAAIPVSSKFGRRKEWDSVLNVDPHSANAEAIRNLRAAIVLLGRQERNKVILVTSAIPGEGKTTVSSEMAAAFALNKERTLLIDMDLRRPKLTDSFGDLKEKPGIVEVLAGQAELDDVIHDTAIDQLRVIGSGEHAPNPSELLHEGDFLRILETLVPRYDRIILDSAPVLPVADSRLLAKHAQAVIMVVRSRKTPIGAIMRARDLLKQAGAKVSGVVVNGMKRAGAGSYHGYKGFGEYGAEDYGYYGGGDK</sequence>
<evidence type="ECO:0000313" key="10">
    <source>
        <dbReference type="Proteomes" id="UP001597389"/>
    </source>
</evidence>
<organism evidence="9 10">
    <name type="scientific">Rubritalea tangerina</name>
    <dbReference type="NCBI Taxonomy" id="430798"/>
    <lineage>
        <taxon>Bacteria</taxon>
        <taxon>Pseudomonadati</taxon>
        <taxon>Verrucomicrobiota</taxon>
        <taxon>Verrucomicrobiia</taxon>
        <taxon>Verrucomicrobiales</taxon>
        <taxon>Rubritaleaceae</taxon>
        <taxon>Rubritalea</taxon>
    </lineage>
</organism>
<dbReference type="Pfam" id="PF13614">
    <property type="entry name" value="AAA_31"/>
    <property type="match status" value="1"/>
</dbReference>
<dbReference type="Proteomes" id="UP001597389">
    <property type="component" value="Unassembled WGS sequence"/>
</dbReference>
<evidence type="ECO:0000256" key="1">
    <source>
        <dbReference type="ARBA" id="ARBA00022679"/>
    </source>
</evidence>
<evidence type="ECO:0000256" key="7">
    <source>
        <dbReference type="SAM" id="Phobius"/>
    </source>
</evidence>
<reference evidence="10" key="1">
    <citation type="journal article" date="2019" name="Int. J. Syst. Evol. Microbiol.">
        <title>The Global Catalogue of Microorganisms (GCM) 10K type strain sequencing project: providing services to taxonomists for standard genome sequencing and annotation.</title>
        <authorList>
            <consortium name="The Broad Institute Genomics Platform"/>
            <consortium name="The Broad Institute Genome Sequencing Center for Infectious Disease"/>
            <person name="Wu L."/>
            <person name="Ma J."/>
        </authorList>
    </citation>
    <scope>NUCLEOTIDE SEQUENCE [LARGE SCALE GENOMIC DNA]</scope>
    <source>
        <strain evidence="10">CCUG 57942</strain>
    </source>
</reference>
<dbReference type="InterPro" id="IPR027417">
    <property type="entry name" value="P-loop_NTPase"/>
</dbReference>
<feature type="transmembrane region" description="Helical" evidence="7">
    <location>
        <begin position="36"/>
        <end position="54"/>
    </location>
</feature>
<feature type="transmembrane region" description="Helical" evidence="7">
    <location>
        <begin position="390"/>
        <end position="412"/>
    </location>
</feature>
<evidence type="ECO:0000256" key="3">
    <source>
        <dbReference type="ARBA" id="ARBA00022777"/>
    </source>
</evidence>
<feature type="coiled-coil region" evidence="6">
    <location>
        <begin position="209"/>
        <end position="260"/>
    </location>
</feature>
<accession>A0ABW4ZBN6</accession>
<name>A0ABW4ZBN6_9BACT</name>
<keyword evidence="6" id="KW-0175">Coiled coil</keyword>
<keyword evidence="4" id="KW-0067">ATP-binding</keyword>
<dbReference type="EMBL" id="JBHUJB010000035">
    <property type="protein sequence ID" value="MFD2158956.1"/>
    <property type="molecule type" value="Genomic_DNA"/>
</dbReference>
<dbReference type="InterPro" id="IPR050445">
    <property type="entry name" value="Bact_polysacc_biosynth/exp"/>
</dbReference>
<keyword evidence="1" id="KW-0808">Transferase</keyword>
<keyword evidence="2" id="KW-0547">Nucleotide-binding</keyword>
<dbReference type="CDD" id="cd05387">
    <property type="entry name" value="BY-kinase"/>
    <property type="match status" value="1"/>
</dbReference>
<dbReference type="InterPro" id="IPR005702">
    <property type="entry name" value="Wzc-like_C"/>
</dbReference>